<name>A0ACC0C7D9_CATRO</name>
<proteinExistence type="predicted"/>
<dbReference type="EMBL" id="CM044701">
    <property type="protein sequence ID" value="KAI5680826.1"/>
    <property type="molecule type" value="Genomic_DNA"/>
</dbReference>
<evidence type="ECO:0000313" key="2">
    <source>
        <dbReference type="Proteomes" id="UP001060085"/>
    </source>
</evidence>
<protein>
    <submittedName>
        <fullName evidence="1">Uncharacterized protein</fullName>
    </submittedName>
</protein>
<dbReference type="Proteomes" id="UP001060085">
    <property type="component" value="Linkage Group LG01"/>
</dbReference>
<keyword evidence="2" id="KW-1185">Reference proteome</keyword>
<organism evidence="1 2">
    <name type="scientific">Catharanthus roseus</name>
    <name type="common">Madagascar periwinkle</name>
    <name type="synonym">Vinca rosea</name>
    <dbReference type="NCBI Taxonomy" id="4058"/>
    <lineage>
        <taxon>Eukaryota</taxon>
        <taxon>Viridiplantae</taxon>
        <taxon>Streptophyta</taxon>
        <taxon>Embryophyta</taxon>
        <taxon>Tracheophyta</taxon>
        <taxon>Spermatophyta</taxon>
        <taxon>Magnoliopsida</taxon>
        <taxon>eudicotyledons</taxon>
        <taxon>Gunneridae</taxon>
        <taxon>Pentapetalae</taxon>
        <taxon>asterids</taxon>
        <taxon>lamiids</taxon>
        <taxon>Gentianales</taxon>
        <taxon>Apocynaceae</taxon>
        <taxon>Rauvolfioideae</taxon>
        <taxon>Vinceae</taxon>
        <taxon>Catharanthinae</taxon>
        <taxon>Catharanthus</taxon>
    </lineage>
</organism>
<sequence>MERMKMNEEEREETETRDTYKISYLIHFFLGAGNLLPWNTLITAIDYFGYLYPHRHVEKVFAMSYMTSSVTVVILMLSWGKLKRKFKFRFRMNFGFSMFVSSLIVIPIKDYLAHQGSGSGSGSSSRSSSLELKSSIGYYLTVSSVVICGLADGLVAGTLIGSAGKLPKQYMQAIFAGTASSGVLVSILRISTKASLPHTTRGLKISAHLYFAVCAAILIGCIVCCNLLYKLPTMQKYYKILEEDHESCSQSKFWEVARLIQWPAFGIFANYTVTLSIFPGFLAENIESRSLKDWYPIMLIAIYNLSDLVGKSLTAVYIVNGIGKATWGCVGRVLFYPMFSACLHGPKWLKTEMPMAFLTVFLGLSNGYFTSCIMILAPKSVANLDAEIAAIVMVVFLGLGLVAGSVLGWFWLI</sequence>
<reference evidence="2" key="1">
    <citation type="journal article" date="2023" name="Nat. Plants">
        <title>Single-cell RNA sequencing provides a high-resolution roadmap for understanding the multicellular compartmentation of specialized metabolism.</title>
        <authorList>
            <person name="Sun S."/>
            <person name="Shen X."/>
            <person name="Li Y."/>
            <person name="Li Y."/>
            <person name="Wang S."/>
            <person name="Li R."/>
            <person name="Zhang H."/>
            <person name="Shen G."/>
            <person name="Guo B."/>
            <person name="Wei J."/>
            <person name="Xu J."/>
            <person name="St-Pierre B."/>
            <person name="Chen S."/>
            <person name="Sun C."/>
        </authorList>
    </citation>
    <scope>NUCLEOTIDE SEQUENCE [LARGE SCALE GENOMIC DNA]</scope>
</reference>
<evidence type="ECO:0000313" key="1">
    <source>
        <dbReference type="EMBL" id="KAI5680826.1"/>
    </source>
</evidence>
<comment type="caution">
    <text evidence="1">The sequence shown here is derived from an EMBL/GenBank/DDBJ whole genome shotgun (WGS) entry which is preliminary data.</text>
</comment>
<accession>A0ACC0C7D9</accession>
<gene>
    <name evidence="1" type="ORF">M9H77_02053</name>
</gene>